<organism evidence="1 2">
    <name type="scientific">Chryseobacterium arthrosphaerae</name>
    <dbReference type="NCBI Taxonomy" id="651561"/>
    <lineage>
        <taxon>Bacteria</taxon>
        <taxon>Pseudomonadati</taxon>
        <taxon>Bacteroidota</taxon>
        <taxon>Flavobacteriia</taxon>
        <taxon>Flavobacteriales</taxon>
        <taxon>Weeksellaceae</taxon>
        <taxon>Chryseobacterium group</taxon>
        <taxon>Chryseobacterium</taxon>
    </lineage>
</organism>
<accession>A0A1B8ZRJ7</accession>
<dbReference type="Proteomes" id="UP000093432">
    <property type="component" value="Unassembled WGS sequence"/>
</dbReference>
<proteinExistence type="predicted"/>
<gene>
    <name evidence="1" type="ORF">BBI00_07600</name>
</gene>
<evidence type="ECO:0000313" key="1">
    <source>
        <dbReference type="EMBL" id="OCA74211.1"/>
    </source>
</evidence>
<comment type="caution">
    <text evidence="1">The sequence shown here is derived from an EMBL/GenBank/DDBJ whole genome shotgun (WGS) entry which is preliminary data.</text>
</comment>
<dbReference type="EMBL" id="MAYG01000001">
    <property type="protein sequence ID" value="OCA74211.1"/>
    <property type="molecule type" value="Genomic_DNA"/>
</dbReference>
<reference evidence="2" key="1">
    <citation type="submission" date="2016-07" db="EMBL/GenBank/DDBJ databases">
        <authorList>
            <person name="Florea S."/>
            <person name="Webb J.S."/>
            <person name="Jaromczyk J."/>
            <person name="Schardl C.L."/>
        </authorList>
    </citation>
    <scope>NUCLEOTIDE SEQUENCE [LARGE SCALE GENOMIC DNA]</scope>
    <source>
        <strain evidence="2">CC-VM-7</strain>
    </source>
</reference>
<name>A0A1B8ZRJ7_9FLAO</name>
<dbReference type="OrthoDB" id="766298at2"/>
<protein>
    <recommendedName>
        <fullName evidence="3">Lipoprotein</fullName>
    </recommendedName>
</protein>
<sequence length="149" mass="17460">MRYKIISFTFLTFLISCKDVNNFSSGSYPYAETFEIKLPKDRVIYKIDSIKINKGLIVPSFKWAGKETLLRDKNLKNGYFVFYIFLKERNQIMYCYAKDDGTDKTVIGLISIQNGLSLGNWQDVNRDLSEDENEDIKIIFREKIVSKIR</sequence>
<dbReference type="PROSITE" id="PS51257">
    <property type="entry name" value="PROKAR_LIPOPROTEIN"/>
    <property type="match status" value="1"/>
</dbReference>
<evidence type="ECO:0008006" key="3">
    <source>
        <dbReference type="Google" id="ProtNLM"/>
    </source>
</evidence>
<dbReference type="AlphaFoldDB" id="A0A1B8ZRJ7"/>
<evidence type="ECO:0000313" key="2">
    <source>
        <dbReference type="Proteomes" id="UP000093432"/>
    </source>
</evidence>
<dbReference type="RefSeq" id="WP_065398201.1">
    <property type="nucleotide sequence ID" value="NZ_MAYG01000001.1"/>
</dbReference>